<dbReference type="Gene3D" id="3.50.50.60">
    <property type="entry name" value="FAD/NAD(P)-binding domain"/>
    <property type="match status" value="1"/>
</dbReference>
<dbReference type="EMBL" id="JAUSQZ010000001">
    <property type="protein sequence ID" value="MDP9828654.1"/>
    <property type="molecule type" value="Genomic_DNA"/>
</dbReference>
<keyword evidence="1" id="KW-0560">Oxidoreductase</keyword>
<reference evidence="4 5" key="1">
    <citation type="submission" date="2023-07" db="EMBL/GenBank/DDBJ databases">
        <title>Sequencing the genomes of 1000 actinobacteria strains.</title>
        <authorList>
            <person name="Klenk H.-P."/>
        </authorList>
    </citation>
    <scope>NUCLEOTIDE SEQUENCE [LARGE SCALE GENOMIC DNA]</scope>
    <source>
        <strain evidence="4 5">DSM 44388</strain>
    </source>
</reference>
<dbReference type="PANTHER" id="PTHR13789:SF309">
    <property type="entry name" value="PUTATIVE (AFU_ORTHOLOGUE AFUA_6G14510)-RELATED"/>
    <property type="match status" value="1"/>
</dbReference>
<keyword evidence="2" id="KW-0503">Monooxygenase</keyword>
<evidence type="ECO:0000313" key="5">
    <source>
        <dbReference type="Proteomes" id="UP001235712"/>
    </source>
</evidence>
<dbReference type="PRINTS" id="PR00420">
    <property type="entry name" value="RNGMNOXGNASE"/>
</dbReference>
<dbReference type="InterPro" id="IPR002938">
    <property type="entry name" value="FAD-bd"/>
</dbReference>
<name>A0ABT9P7I1_9ACTN</name>
<dbReference type="InterPro" id="IPR050493">
    <property type="entry name" value="FAD-dep_Monooxygenase_BioMet"/>
</dbReference>
<dbReference type="Pfam" id="PF01494">
    <property type="entry name" value="FAD_binding_3"/>
    <property type="match status" value="1"/>
</dbReference>
<proteinExistence type="predicted"/>
<organism evidence="4 5">
    <name type="scientific">Kineosporia succinea</name>
    <dbReference type="NCBI Taxonomy" id="84632"/>
    <lineage>
        <taxon>Bacteria</taxon>
        <taxon>Bacillati</taxon>
        <taxon>Actinomycetota</taxon>
        <taxon>Actinomycetes</taxon>
        <taxon>Kineosporiales</taxon>
        <taxon>Kineosporiaceae</taxon>
        <taxon>Kineosporia</taxon>
    </lineage>
</organism>
<evidence type="ECO:0000259" key="3">
    <source>
        <dbReference type="Pfam" id="PF01494"/>
    </source>
</evidence>
<evidence type="ECO:0000256" key="2">
    <source>
        <dbReference type="ARBA" id="ARBA00023033"/>
    </source>
</evidence>
<feature type="domain" description="FAD-binding" evidence="3">
    <location>
        <begin position="6"/>
        <end position="310"/>
    </location>
</feature>
<sequence length="402" mass="42661">MARRRALIAGGGLGGLTAALALHRRGWDVCVFEQAVTLEPVGAGISLWPNALRSLDRLGIGDAVREVGRRPGPGGMRRPDGSWVLHTDLSAIVEERFGDPVVLVHRAELANVIVQALPFGVVQADTRVTGVRAGDEHTPATLLTEHGESDADLIVAADGLRSVLRGELFPGHADAHAVGYTAWRMVVPDPGGLAEEDTGFETWGPDGRRFAVMPLKDRSLYCYATATDGHEAGVEGLRQMFGDWHEPIPAILGALVEEQIMRHPVEELNPGPPAYHRGRVALIGDAAHAMTPDLGQGGGMAIEDAVVLASLVGDGRVGEEFVSVPIPPALEEFTAARRERAEGVAKKSRQLGRLSASAPYPAQVLAAKVLDSLPGKPIVSGVQSIVEWEPPEVPEADPRPGI</sequence>
<comment type="caution">
    <text evidence="4">The sequence shown here is derived from an EMBL/GenBank/DDBJ whole genome shotgun (WGS) entry which is preliminary data.</text>
</comment>
<dbReference type="SUPFAM" id="SSF51905">
    <property type="entry name" value="FAD/NAD(P)-binding domain"/>
    <property type="match status" value="1"/>
</dbReference>
<evidence type="ECO:0000313" key="4">
    <source>
        <dbReference type="EMBL" id="MDP9828654.1"/>
    </source>
</evidence>
<gene>
    <name evidence="4" type="ORF">J2S57_004403</name>
</gene>
<dbReference type="PANTHER" id="PTHR13789">
    <property type="entry name" value="MONOOXYGENASE"/>
    <property type="match status" value="1"/>
</dbReference>
<keyword evidence="5" id="KW-1185">Reference proteome</keyword>
<accession>A0ABT9P7I1</accession>
<protein>
    <submittedName>
        <fullName evidence="4">2-polyprenyl-6-methoxyphenol hydroxylase-like FAD-dependent oxidoreductase</fullName>
    </submittedName>
</protein>
<dbReference type="RefSeq" id="WP_307246052.1">
    <property type="nucleotide sequence ID" value="NZ_JAUSQZ010000001.1"/>
</dbReference>
<dbReference type="InterPro" id="IPR036188">
    <property type="entry name" value="FAD/NAD-bd_sf"/>
</dbReference>
<dbReference type="Proteomes" id="UP001235712">
    <property type="component" value="Unassembled WGS sequence"/>
</dbReference>
<evidence type="ECO:0000256" key="1">
    <source>
        <dbReference type="ARBA" id="ARBA00023002"/>
    </source>
</evidence>